<reference evidence="3" key="1">
    <citation type="journal article" date="2014" name="Proc. Natl. Acad. Sci. U.S.A.">
        <title>Extensive sampling of basidiomycete genomes demonstrates inadequacy of the white-rot/brown-rot paradigm for wood decay fungi.</title>
        <authorList>
            <person name="Riley R."/>
            <person name="Salamov A.A."/>
            <person name="Brown D.W."/>
            <person name="Nagy L.G."/>
            <person name="Floudas D."/>
            <person name="Held B.W."/>
            <person name="Levasseur A."/>
            <person name="Lombard V."/>
            <person name="Morin E."/>
            <person name="Otillar R."/>
            <person name="Lindquist E.A."/>
            <person name="Sun H."/>
            <person name="LaButti K.M."/>
            <person name="Schmutz J."/>
            <person name="Jabbour D."/>
            <person name="Luo H."/>
            <person name="Baker S.E."/>
            <person name="Pisabarro A.G."/>
            <person name="Walton J.D."/>
            <person name="Blanchette R.A."/>
            <person name="Henrissat B."/>
            <person name="Martin F."/>
            <person name="Cullen D."/>
            <person name="Hibbett D.S."/>
            <person name="Grigoriev I.V."/>
        </authorList>
    </citation>
    <scope>NUCLEOTIDE SEQUENCE [LARGE SCALE GENOMIC DNA]</scope>
    <source>
        <strain evidence="3">CBS 339.88</strain>
    </source>
</reference>
<proteinExistence type="predicted"/>
<accession>A0A067SX10</accession>
<evidence type="ECO:0000256" key="1">
    <source>
        <dbReference type="SAM" id="Phobius"/>
    </source>
</evidence>
<organism evidence="2 3">
    <name type="scientific">Galerina marginata (strain CBS 339.88)</name>
    <dbReference type="NCBI Taxonomy" id="685588"/>
    <lineage>
        <taxon>Eukaryota</taxon>
        <taxon>Fungi</taxon>
        <taxon>Dikarya</taxon>
        <taxon>Basidiomycota</taxon>
        <taxon>Agaricomycotina</taxon>
        <taxon>Agaricomycetes</taxon>
        <taxon>Agaricomycetidae</taxon>
        <taxon>Agaricales</taxon>
        <taxon>Agaricineae</taxon>
        <taxon>Strophariaceae</taxon>
        <taxon>Galerina</taxon>
    </lineage>
</organism>
<gene>
    <name evidence="2" type="ORF">GALMADRAFT_558323</name>
</gene>
<feature type="transmembrane region" description="Helical" evidence="1">
    <location>
        <begin position="21"/>
        <end position="41"/>
    </location>
</feature>
<evidence type="ECO:0000313" key="2">
    <source>
        <dbReference type="EMBL" id="KDR74597.1"/>
    </source>
</evidence>
<evidence type="ECO:0000313" key="3">
    <source>
        <dbReference type="Proteomes" id="UP000027222"/>
    </source>
</evidence>
<dbReference type="AlphaFoldDB" id="A0A067SX10"/>
<keyword evidence="1" id="KW-1133">Transmembrane helix</keyword>
<keyword evidence="1" id="KW-0812">Transmembrane</keyword>
<dbReference type="Proteomes" id="UP000027222">
    <property type="component" value="Unassembled WGS sequence"/>
</dbReference>
<sequence>MDALLTIWMYRQTCDKNRFSITLSLLTMILLSFFLSPHFLVSRNDLLANTNIIM</sequence>
<protein>
    <submittedName>
        <fullName evidence="2">Uncharacterized protein</fullName>
    </submittedName>
</protein>
<name>A0A067SX10_GALM3</name>
<keyword evidence="1" id="KW-0472">Membrane</keyword>
<dbReference type="EMBL" id="KL142382">
    <property type="protein sequence ID" value="KDR74597.1"/>
    <property type="molecule type" value="Genomic_DNA"/>
</dbReference>
<keyword evidence="3" id="KW-1185">Reference proteome</keyword>
<dbReference type="HOGENOM" id="CLU_3050449_0_0_1"/>